<dbReference type="InterPro" id="IPR017937">
    <property type="entry name" value="Thioredoxin_CS"/>
</dbReference>
<feature type="region of interest" description="Disordered" evidence="7">
    <location>
        <begin position="244"/>
        <end position="314"/>
    </location>
</feature>
<dbReference type="EC" id="5.3.4.1" evidence="3"/>
<evidence type="ECO:0000256" key="6">
    <source>
        <dbReference type="ARBA" id="ARBA00023284"/>
    </source>
</evidence>
<evidence type="ECO:0000256" key="2">
    <source>
        <dbReference type="ARBA" id="ARBA00004319"/>
    </source>
</evidence>
<comment type="caution">
    <text evidence="10">The sequence shown here is derived from an EMBL/GenBank/DDBJ whole genome shotgun (WGS) entry which is preliminary data.</text>
</comment>
<feature type="compositionally biased region" description="Low complexity" evidence="7">
    <location>
        <begin position="275"/>
        <end position="295"/>
    </location>
</feature>
<evidence type="ECO:0000313" key="10">
    <source>
        <dbReference type="EMBL" id="TVY54508.1"/>
    </source>
</evidence>
<feature type="region of interest" description="Disordered" evidence="7">
    <location>
        <begin position="497"/>
        <end position="516"/>
    </location>
</feature>
<dbReference type="AlphaFoldDB" id="A0A7D8YTA3"/>
<dbReference type="PROSITE" id="PS51352">
    <property type="entry name" value="THIOREDOXIN_2"/>
    <property type="match status" value="1"/>
</dbReference>
<dbReference type="PANTHER" id="PTHR45815:SF3">
    <property type="entry name" value="PROTEIN DISULFIDE-ISOMERASE A6"/>
    <property type="match status" value="1"/>
</dbReference>
<feature type="chain" id="PRO_5028989768" description="protein disulfide-isomerase" evidence="8">
    <location>
        <begin position="23"/>
        <end position="516"/>
    </location>
</feature>
<feature type="compositionally biased region" description="Low complexity" evidence="7">
    <location>
        <begin position="467"/>
        <end position="490"/>
    </location>
</feature>
<evidence type="ECO:0000256" key="3">
    <source>
        <dbReference type="ARBA" id="ARBA00012723"/>
    </source>
</evidence>
<accession>A0A7D8YTA3</accession>
<evidence type="ECO:0000256" key="5">
    <source>
        <dbReference type="ARBA" id="ARBA00023235"/>
    </source>
</evidence>
<feature type="signal peptide" evidence="8">
    <location>
        <begin position="1"/>
        <end position="22"/>
    </location>
</feature>
<evidence type="ECO:0000256" key="4">
    <source>
        <dbReference type="ARBA" id="ARBA00023157"/>
    </source>
</evidence>
<dbReference type="Proteomes" id="UP000481288">
    <property type="component" value="Unassembled WGS sequence"/>
</dbReference>
<sequence>MVYTTTISLAAVALLAALPVNAGLYSKNSPVIQIDGKNYDRLIAQSNYTTIVEFYAPWCGHCKNLQPAYEKAAKSLAGLAKVAAVDCDEESNKPFCGGFGVEGFPTLKIVKPGSKPGKPIVEDYQGPRTAKGIVEAVIDKIPNNVKKVDDKGLEAWLDGAKETPKAVLFTDKGKTSALMKAVAIEFKGSVSVAQIRDKEKASVELFGITKFPTLILLPGGKEAAEGIVYDGELKKEDIVKFLSQAATPNPDPAPAKVKLPKSKSSKKASKEEAFKSASASQASEEGTAAAASATEEVLEEEPTESPDPKVDTQKPIIIQDPAPPISLLITEEELRNECLGPRTGTCILALLSDTPDALASSAVGSLSELAHKYKQHKRNIFPFYVVAPTNSGYGAIKEYLNLKADTELVAVNGRRGWWKQLPKAEDILSEKDVTEEALENWIDSIRLGEGAKQKLPGGLIPEEVEEAAPTPEETPEPVGETVTIEEPAEQKTITVEEVKEETVSEEKPKATVHEEL</sequence>
<evidence type="ECO:0000256" key="1">
    <source>
        <dbReference type="ARBA" id="ARBA00001182"/>
    </source>
</evidence>
<dbReference type="CDD" id="cd03002">
    <property type="entry name" value="PDI_a_MPD1_like"/>
    <property type="match status" value="1"/>
</dbReference>
<dbReference type="PRINTS" id="PR00421">
    <property type="entry name" value="THIOREDOXIN"/>
</dbReference>
<protein>
    <recommendedName>
        <fullName evidence="3">protein disulfide-isomerase</fullName>
        <ecNumber evidence="3">5.3.4.1</ecNumber>
    </recommendedName>
</protein>
<name>A0A7D8YTA3_9HELO</name>
<dbReference type="GO" id="GO:0015035">
    <property type="term" value="F:protein-disulfide reductase activity"/>
    <property type="evidence" value="ECO:0007669"/>
    <property type="project" value="TreeGrafter"/>
</dbReference>
<dbReference type="GO" id="GO:0005788">
    <property type="term" value="C:endoplasmic reticulum lumen"/>
    <property type="evidence" value="ECO:0007669"/>
    <property type="project" value="UniProtKB-SubCell"/>
</dbReference>
<dbReference type="GO" id="GO:0034976">
    <property type="term" value="P:response to endoplasmic reticulum stress"/>
    <property type="evidence" value="ECO:0007669"/>
    <property type="project" value="TreeGrafter"/>
</dbReference>
<comment type="catalytic activity">
    <reaction evidence="1">
        <text>Catalyzes the rearrangement of -S-S- bonds in proteins.</text>
        <dbReference type="EC" id="5.3.4.1"/>
    </reaction>
</comment>
<feature type="domain" description="Thioredoxin" evidence="9">
    <location>
        <begin position="7"/>
        <end position="143"/>
    </location>
</feature>
<evidence type="ECO:0000256" key="8">
    <source>
        <dbReference type="SAM" id="SignalP"/>
    </source>
</evidence>
<dbReference type="SUPFAM" id="SSF52833">
    <property type="entry name" value="Thioredoxin-like"/>
    <property type="match status" value="2"/>
</dbReference>
<feature type="compositionally biased region" description="Basic residues" evidence="7">
    <location>
        <begin position="258"/>
        <end position="267"/>
    </location>
</feature>
<dbReference type="InterPro" id="IPR036249">
    <property type="entry name" value="Thioredoxin-like_sf"/>
</dbReference>
<keyword evidence="8" id="KW-0732">Signal</keyword>
<dbReference type="EMBL" id="QGMG01000334">
    <property type="protein sequence ID" value="TVY54508.1"/>
    <property type="molecule type" value="Genomic_DNA"/>
</dbReference>
<evidence type="ECO:0000256" key="7">
    <source>
        <dbReference type="SAM" id="MobiDB-lite"/>
    </source>
</evidence>
<dbReference type="Pfam" id="PF00085">
    <property type="entry name" value="Thioredoxin"/>
    <property type="match status" value="1"/>
</dbReference>
<organism evidence="10 11">
    <name type="scientific">Lachnellula cervina</name>
    <dbReference type="NCBI Taxonomy" id="1316786"/>
    <lineage>
        <taxon>Eukaryota</taxon>
        <taxon>Fungi</taxon>
        <taxon>Dikarya</taxon>
        <taxon>Ascomycota</taxon>
        <taxon>Pezizomycotina</taxon>
        <taxon>Leotiomycetes</taxon>
        <taxon>Helotiales</taxon>
        <taxon>Lachnaceae</taxon>
        <taxon>Lachnellula</taxon>
    </lineage>
</organism>
<keyword evidence="6" id="KW-0676">Redox-active center</keyword>
<gene>
    <name evidence="10" type="ORF">LCER1_G005955</name>
</gene>
<keyword evidence="11" id="KW-1185">Reference proteome</keyword>
<keyword evidence="5" id="KW-0413">Isomerase</keyword>
<dbReference type="OrthoDB" id="10264505at2759"/>
<dbReference type="Gene3D" id="3.40.30.10">
    <property type="entry name" value="Glutaredoxin"/>
    <property type="match status" value="2"/>
</dbReference>
<reference evidence="10 11" key="1">
    <citation type="submission" date="2018-05" db="EMBL/GenBank/DDBJ databases">
        <title>Whole genome sequencing for identification of molecular markers to develop diagnostic detection tools for the regulated plant pathogen Lachnellula willkommii.</title>
        <authorList>
            <person name="Giroux E."/>
            <person name="Bilodeau G."/>
        </authorList>
    </citation>
    <scope>NUCLEOTIDE SEQUENCE [LARGE SCALE GENOMIC DNA]</scope>
    <source>
        <strain evidence="10 11">CBS 625.97</strain>
    </source>
</reference>
<dbReference type="GO" id="GO:0003756">
    <property type="term" value="F:protein disulfide isomerase activity"/>
    <property type="evidence" value="ECO:0007669"/>
    <property type="project" value="UniProtKB-EC"/>
</dbReference>
<dbReference type="PROSITE" id="PS00194">
    <property type="entry name" value="THIOREDOXIN_1"/>
    <property type="match status" value="1"/>
</dbReference>
<comment type="subcellular location">
    <subcellularLocation>
        <location evidence="2">Endoplasmic reticulum lumen</location>
    </subcellularLocation>
</comment>
<dbReference type="InterPro" id="IPR057305">
    <property type="entry name" value="Thioredox_PDIA6_C"/>
</dbReference>
<keyword evidence="4" id="KW-1015">Disulfide bond</keyword>
<dbReference type="PANTHER" id="PTHR45815">
    <property type="entry name" value="PROTEIN DISULFIDE-ISOMERASE A6"/>
    <property type="match status" value="1"/>
</dbReference>
<proteinExistence type="predicted"/>
<evidence type="ECO:0000259" key="9">
    <source>
        <dbReference type="PROSITE" id="PS51352"/>
    </source>
</evidence>
<evidence type="ECO:0000313" key="11">
    <source>
        <dbReference type="Proteomes" id="UP000481288"/>
    </source>
</evidence>
<feature type="region of interest" description="Disordered" evidence="7">
    <location>
        <begin position="464"/>
        <end position="490"/>
    </location>
</feature>
<dbReference type="Pfam" id="PF24541">
    <property type="entry name" value="Thioredox_PDIA6_C"/>
    <property type="match status" value="1"/>
</dbReference>
<dbReference type="InterPro" id="IPR013766">
    <property type="entry name" value="Thioredoxin_domain"/>
</dbReference>